<dbReference type="GeneID" id="110341051"/>
<reference evidence="3" key="1">
    <citation type="submission" date="2025-08" db="UniProtKB">
        <authorList>
            <consortium name="RefSeq"/>
        </authorList>
    </citation>
    <scope>IDENTIFICATION</scope>
    <source>
        <tissue evidence="3">Liver</tissue>
    </source>
</reference>
<evidence type="ECO:0000313" key="2">
    <source>
        <dbReference type="Proteomes" id="UP000886700"/>
    </source>
</evidence>
<feature type="compositionally biased region" description="Basic residues" evidence="1">
    <location>
        <begin position="123"/>
        <end position="134"/>
    </location>
</feature>
<keyword evidence="2" id="KW-1185">Reference proteome</keyword>
<name>A0ABM2WZW0_MESAU</name>
<evidence type="ECO:0000313" key="3">
    <source>
        <dbReference type="RefSeq" id="XP_040594578.1"/>
    </source>
</evidence>
<gene>
    <name evidence="3" type="primary">LOC110341051</name>
</gene>
<feature type="region of interest" description="Disordered" evidence="1">
    <location>
        <begin position="121"/>
        <end position="140"/>
    </location>
</feature>
<protein>
    <submittedName>
        <fullName evidence="3">Uncharacterized protein LOC110341051 isoform X1</fullName>
    </submittedName>
</protein>
<dbReference type="Proteomes" id="UP000886700">
    <property type="component" value="Unplaced"/>
</dbReference>
<evidence type="ECO:0000256" key="1">
    <source>
        <dbReference type="SAM" id="MobiDB-lite"/>
    </source>
</evidence>
<dbReference type="RefSeq" id="XP_040594578.1">
    <property type="nucleotide sequence ID" value="XM_040738644.1"/>
</dbReference>
<proteinExistence type="predicted"/>
<sequence length="229" mass="26970">MLERRQKLQEMQNKHDGHYGNKCQMEDLGRCFADFICGLETEFCTNGRECIVSLHPGPRCYGWNPGTVFPFVCMYMHAFLYGSSIIMPQHARRSWRTTTETWGWRCDSYFSWEPEKKQILGNAKKKKKKKRKKEKGSPTWGHRFSKCRKTEYLKGHWWVCWPVLACQPSQHLEASACDCEHPWHVSWVLFLHPHRSLELRPWTPHKYLNNAACRSTIQVVPTPPADVTM</sequence>
<accession>A0ABM2WZW0</accession>
<organism evidence="2 3">
    <name type="scientific">Mesocricetus auratus</name>
    <name type="common">Golden hamster</name>
    <dbReference type="NCBI Taxonomy" id="10036"/>
    <lineage>
        <taxon>Eukaryota</taxon>
        <taxon>Metazoa</taxon>
        <taxon>Chordata</taxon>
        <taxon>Craniata</taxon>
        <taxon>Vertebrata</taxon>
        <taxon>Euteleostomi</taxon>
        <taxon>Mammalia</taxon>
        <taxon>Eutheria</taxon>
        <taxon>Euarchontoglires</taxon>
        <taxon>Glires</taxon>
        <taxon>Rodentia</taxon>
        <taxon>Myomorpha</taxon>
        <taxon>Muroidea</taxon>
        <taxon>Cricetidae</taxon>
        <taxon>Cricetinae</taxon>
        <taxon>Mesocricetus</taxon>
    </lineage>
</organism>